<dbReference type="PROSITE" id="PS51257">
    <property type="entry name" value="PROKAR_LIPOPROTEIN"/>
    <property type="match status" value="1"/>
</dbReference>
<comment type="caution">
    <text evidence="1">The sequence shown here is derived from an EMBL/GenBank/DDBJ whole genome shotgun (WGS) entry which is preliminary data.</text>
</comment>
<organism evidence="1 2">
    <name type="scientific">Hirschia litorea</name>
    <dbReference type="NCBI Taxonomy" id="1199156"/>
    <lineage>
        <taxon>Bacteria</taxon>
        <taxon>Pseudomonadati</taxon>
        <taxon>Pseudomonadota</taxon>
        <taxon>Alphaproteobacteria</taxon>
        <taxon>Hyphomonadales</taxon>
        <taxon>Hyphomonadaceae</taxon>
        <taxon>Hirschia</taxon>
    </lineage>
</organism>
<protein>
    <submittedName>
        <fullName evidence="1">Gluconate 2-dehydrogenase subunit 3 family protein</fullName>
        <ecNumber evidence="1">1.-.-.-</ecNumber>
    </submittedName>
</protein>
<sequence>MARLTRRFFLGGSAVAITAAGISGCRQEDNGLLTVREDGQFFNAYQLTVLQDVSEIMIPRTNTPGAIDAQVASFVDSMMLSWASGPTQMQFLAFLKALDTLSLTQVNKPYTKISQAERTTLLKKVDENAFSTNPSDVSANYKRVKALIFHIYYTSEEAGRDYVPVPGQYNGNLTLAEYENLMNENAYGR</sequence>
<keyword evidence="1" id="KW-0560">Oxidoreductase</keyword>
<dbReference type="GO" id="GO:0016491">
    <property type="term" value="F:oxidoreductase activity"/>
    <property type="evidence" value="ECO:0007669"/>
    <property type="project" value="UniProtKB-KW"/>
</dbReference>
<proteinExistence type="predicted"/>
<evidence type="ECO:0000313" key="2">
    <source>
        <dbReference type="Proteomes" id="UP001596492"/>
    </source>
</evidence>
<name>A0ABW2IPG9_9PROT</name>
<dbReference type="EMBL" id="JBHTBR010000009">
    <property type="protein sequence ID" value="MFC7293084.1"/>
    <property type="molecule type" value="Genomic_DNA"/>
</dbReference>
<keyword evidence="2" id="KW-1185">Reference proteome</keyword>
<dbReference type="Proteomes" id="UP001596492">
    <property type="component" value="Unassembled WGS sequence"/>
</dbReference>
<accession>A0ABW2IPG9</accession>
<reference evidence="2" key="1">
    <citation type="journal article" date="2019" name="Int. J. Syst. Evol. Microbiol.">
        <title>The Global Catalogue of Microorganisms (GCM) 10K type strain sequencing project: providing services to taxonomists for standard genome sequencing and annotation.</title>
        <authorList>
            <consortium name="The Broad Institute Genomics Platform"/>
            <consortium name="The Broad Institute Genome Sequencing Center for Infectious Disease"/>
            <person name="Wu L."/>
            <person name="Ma J."/>
        </authorList>
    </citation>
    <scope>NUCLEOTIDE SEQUENCE [LARGE SCALE GENOMIC DNA]</scope>
    <source>
        <strain evidence="2">CCUG 51308</strain>
    </source>
</reference>
<dbReference type="RefSeq" id="WP_382169183.1">
    <property type="nucleotide sequence ID" value="NZ_JBHTBR010000009.1"/>
</dbReference>
<gene>
    <name evidence="1" type="ORF">ACFQS8_15790</name>
</gene>
<dbReference type="EC" id="1.-.-.-" evidence="1"/>
<evidence type="ECO:0000313" key="1">
    <source>
        <dbReference type="EMBL" id="MFC7293084.1"/>
    </source>
</evidence>
<dbReference type="Pfam" id="PF13618">
    <property type="entry name" value="Gluconate_2-dh3"/>
    <property type="match status" value="1"/>
</dbReference>
<dbReference type="InterPro" id="IPR027056">
    <property type="entry name" value="Gluconate_2DH_su3"/>
</dbReference>